<dbReference type="AlphaFoldDB" id="A0A0U9H8N1"/>
<organism evidence="6 7">
    <name type="scientific">Oceanobacillus picturae</name>
    <dbReference type="NCBI Taxonomy" id="171693"/>
    <lineage>
        <taxon>Bacteria</taxon>
        <taxon>Bacillati</taxon>
        <taxon>Bacillota</taxon>
        <taxon>Bacilli</taxon>
        <taxon>Bacillales</taxon>
        <taxon>Bacillaceae</taxon>
        <taxon>Oceanobacillus</taxon>
    </lineage>
</organism>
<gene>
    <name evidence="6" type="ORF">OPHB3_2719</name>
</gene>
<name>A0A0U9H8N1_9BACI</name>
<dbReference type="Pfam" id="PF02630">
    <property type="entry name" value="SCO1-SenC"/>
    <property type="match status" value="1"/>
</dbReference>
<evidence type="ECO:0000313" key="6">
    <source>
        <dbReference type="EMBL" id="GAQ18763.1"/>
    </source>
</evidence>
<comment type="similarity">
    <text evidence="1">Belongs to the SCO1/2 family.</text>
</comment>
<feature type="binding site" evidence="3">
    <location>
        <position position="162"/>
    </location>
    <ligand>
        <name>Cu cation</name>
        <dbReference type="ChEBI" id="CHEBI:23378"/>
    </ligand>
</feature>
<dbReference type="InterPro" id="IPR036249">
    <property type="entry name" value="Thioredoxin-like_sf"/>
</dbReference>
<dbReference type="InterPro" id="IPR013766">
    <property type="entry name" value="Thioredoxin_domain"/>
</dbReference>
<sequence length="198" mass="22621">MGAIHMSTRSKLLFLFLGLILLLAACGEKDYNGDFSYEVSDFSYTNQDNEQFDSGELEGKFWIADFIFTNCETVCPNMTSNMVDLQKMLKDEGLEDIEFVSFSVDPEHDTPEKLKEYAASRGASFDNWNLLTGYEFQEIKELSIKSFKTMLEEAPDSDQMIHGINFFVVTPEGNAIKKFNGTQPAEMEKIVQYLKEVY</sequence>
<protein>
    <submittedName>
        <fullName evidence="6">BsSco</fullName>
    </submittedName>
</protein>
<evidence type="ECO:0000256" key="1">
    <source>
        <dbReference type="ARBA" id="ARBA00010996"/>
    </source>
</evidence>
<feature type="disulfide bond" description="Redox-active" evidence="4">
    <location>
        <begin position="71"/>
        <end position="75"/>
    </location>
</feature>
<dbReference type="SUPFAM" id="SSF52833">
    <property type="entry name" value="Thioredoxin-like"/>
    <property type="match status" value="1"/>
</dbReference>
<accession>A0A0U9H8N1</accession>
<dbReference type="PROSITE" id="PS51352">
    <property type="entry name" value="THIOREDOXIN_2"/>
    <property type="match status" value="1"/>
</dbReference>
<proteinExistence type="inferred from homology"/>
<feature type="binding site" evidence="3">
    <location>
        <position position="75"/>
    </location>
    <ligand>
        <name>Cu cation</name>
        <dbReference type="ChEBI" id="CHEBI:23378"/>
    </ligand>
</feature>
<evidence type="ECO:0000256" key="3">
    <source>
        <dbReference type="PIRSR" id="PIRSR603782-1"/>
    </source>
</evidence>
<keyword evidence="3" id="KW-0479">Metal-binding</keyword>
<dbReference type="Gene3D" id="3.40.30.10">
    <property type="entry name" value="Glutaredoxin"/>
    <property type="match status" value="1"/>
</dbReference>
<evidence type="ECO:0000256" key="2">
    <source>
        <dbReference type="ARBA" id="ARBA00023008"/>
    </source>
</evidence>
<feature type="binding site" evidence="3">
    <location>
        <position position="71"/>
    </location>
    <ligand>
        <name>Cu cation</name>
        <dbReference type="ChEBI" id="CHEBI:23378"/>
    </ligand>
</feature>
<dbReference type="GO" id="GO:0046872">
    <property type="term" value="F:metal ion binding"/>
    <property type="evidence" value="ECO:0007669"/>
    <property type="project" value="UniProtKB-KW"/>
</dbReference>
<dbReference type="Proteomes" id="UP000052946">
    <property type="component" value="Unassembled WGS sequence"/>
</dbReference>
<dbReference type="CDD" id="cd02968">
    <property type="entry name" value="SCO"/>
    <property type="match status" value="1"/>
</dbReference>
<evidence type="ECO:0000256" key="4">
    <source>
        <dbReference type="PIRSR" id="PIRSR603782-2"/>
    </source>
</evidence>
<reference evidence="7" key="1">
    <citation type="submission" date="2015-07" db="EMBL/GenBank/DDBJ databases">
        <title>Draft Genome Sequence of Oceanobacillus picturae Heshi-B3 that Was Isolated from Fermented Rice Bran with Aging Salted Mackerel, Which Was Named Heshiko as Traditional Fermented Seafood in Japan.</title>
        <authorList>
            <person name="Akuzawa S."/>
            <person name="Nakagawa J."/>
            <person name="Kanekatsu T."/>
            <person name="Kanesaki Y."/>
            <person name="Suzuki T."/>
        </authorList>
    </citation>
    <scope>NUCLEOTIDE SEQUENCE [LARGE SCALE GENOMIC DNA]</scope>
    <source>
        <strain evidence="7">Heshi-B3</strain>
    </source>
</reference>
<dbReference type="PANTHER" id="PTHR12151:SF25">
    <property type="entry name" value="LINALOOL DEHYDRATASE_ISOMERASE DOMAIN-CONTAINING PROTEIN"/>
    <property type="match status" value="1"/>
</dbReference>
<feature type="domain" description="Thioredoxin" evidence="5">
    <location>
        <begin position="33"/>
        <end position="196"/>
    </location>
</feature>
<dbReference type="PANTHER" id="PTHR12151">
    <property type="entry name" value="ELECTRON TRANSPORT PROTIN SCO1/SENC FAMILY MEMBER"/>
    <property type="match status" value="1"/>
</dbReference>
<dbReference type="EMBL" id="BBXV01000032">
    <property type="protein sequence ID" value="GAQ18763.1"/>
    <property type="molecule type" value="Genomic_DNA"/>
</dbReference>
<keyword evidence="2 3" id="KW-0186">Copper</keyword>
<evidence type="ECO:0000313" key="7">
    <source>
        <dbReference type="Proteomes" id="UP000052946"/>
    </source>
</evidence>
<dbReference type="InterPro" id="IPR003782">
    <property type="entry name" value="SCO1/SenC"/>
</dbReference>
<comment type="caution">
    <text evidence="6">The sequence shown here is derived from an EMBL/GenBank/DDBJ whole genome shotgun (WGS) entry which is preliminary data.</text>
</comment>
<evidence type="ECO:0000259" key="5">
    <source>
        <dbReference type="PROSITE" id="PS51352"/>
    </source>
</evidence>
<keyword evidence="4" id="KW-1015">Disulfide bond</keyword>
<reference evidence="6 7" key="2">
    <citation type="journal article" date="2016" name="Genome Announc.">
        <title>Draft Genome Sequence of Oceanobacillus picturae Heshi-B3, Isolated from Fermented Rice Bran in a Traditional Japanese Seafood Dish.</title>
        <authorList>
            <person name="Akuzawa S."/>
            <person name="Nagaoka J."/>
            <person name="Kanekatsu M."/>
            <person name="Kanesaki Y."/>
            <person name="Suzuki T."/>
        </authorList>
    </citation>
    <scope>NUCLEOTIDE SEQUENCE [LARGE SCALE GENOMIC DNA]</scope>
    <source>
        <strain evidence="6 7">Heshi-B3</strain>
    </source>
</reference>